<dbReference type="NCBIfam" id="TIGR01563">
    <property type="entry name" value="gp16_SPP1"/>
    <property type="match status" value="1"/>
</dbReference>
<evidence type="ECO:0000313" key="1">
    <source>
        <dbReference type="EMBL" id="MBC2370533.1"/>
    </source>
</evidence>
<gene>
    <name evidence="1" type="ORF">HBP98_00810</name>
</gene>
<proteinExistence type="predicted"/>
<reference evidence="1 2" key="1">
    <citation type="submission" date="2020-03" db="EMBL/GenBank/DDBJ databases">
        <title>Soil Listeria distribution.</title>
        <authorList>
            <person name="Liao J."/>
            <person name="Wiedmann M."/>
        </authorList>
    </citation>
    <scope>NUCLEOTIDE SEQUENCE [LARGE SCALE GENOMIC DNA]</scope>
    <source>
        <strain evidence="1 2">FSL L7-1850</strain>
    </source>
</reference>
<organism evidence="1 2">
    <name type="scientific">Listeria booriae</name>
    <dbReference type="NCBI Taxonomy" id="1552123"/>
    <lineage>
        <taxon>Bacteria</taxon>
        <taxon>Bacillati</taxon>
        <taxon>Bacillota</taxon>
        <taxon>Bacilli</taxon>
        <taxon>Bacillales</taxon>
        <taxon>Listeriaceae</taxon>
        <taxon>Listeria</taxon>
    </lineage>
</organism>
<dbReference type="EMBL" id="JAARMV010000001">
    <property type="protein sequence ID" value="MBC2370533.1"/>
    <property type="molecule type" value="Genomic_DNA"/>
</dbReference>
<comment type="caution">
    <text evidence="1">The sequence shown here is derived from an EMBL/GenBank/DDBJ whole genome shotgun (WGS) entry which is preliminary data.</text>
</comment>
<dbReference type="Proteomes" id="UP000546244">
    <property type="component" value="Unassembled WGS sequence"/>
</dbReference>
<evidence type="ECO:0000313" key="2">
    <source>
        <dbReference type="Proteomes" id="UP000546244"/>
    </source>
</evidence>
<dbReference type="InterPro" id="IPR008767">
    <property type="entry name" value="Phage_SPP1_head-tail_adaptor"/>
</dbReference>
<protein>
    <submittedName>
        <fullName evidence="1">Phage head closure protein</fullName>
    </submittedName>
</protein>
<sequence>MQKVNHDFFNDGVLYYGALKTVRDDNRKRSEDVFVSQGKLFYQEMSVREQDYMLVNAIGGNLTLKIKTPYRKEAQVYQKVKIGTDIYDVITIDPDRNIRLFWYLEKSGDDNE</sequence>
<dbReference type="AlphaFoldDB" id="A0A7X1A3C7"/>
<name>A0A7X1A3C7_9LIST</name>
<accession>A0A7X1A3C7</accession>
<dbReference type="RefSeq" id="WP_185410259.1">
    <property type="nucleotide sequence ID" value="NZ_JAARMV010000001.1"/>
</dbReference>